<organism evidence="3 4">
    <name type="scientific">Linnemannia exigua</name>
    <dbReference type="NCBI Taxonomy" id="604196"/>
    <lineage>
        <taxon>Eukaryota</taxon>
        <taxon>Fungi</taxon>
        <taxon>Fungi incertae sedis</taxon>
        <taxon>Mucoromycota</taxon>
        <taxon>Mortierellomycotina</taxon>
        <taxon>Mortierellomycetes</taxon>
        <taxon>Mortierellales</taxon>
        <taxon>Mortierellaceae</taxon>
        <taxon>Linnemannia</taxon>
    </lineage>
</organism>
<feature type="compositionally biased region" description="Polar residues" evidence="1">
    <location>
        <begin position="19"/>
        <end position="31"/>
    </location>
</feature>
<feature type="compositionally biased region" description="Basic and acidic residues" evidence="1">
    <location>
        <begin position="194"/>
        <end position="205"/>
    </location>
</feature>
<evidence type="ECO:0000256" key="1">
    <source>
        <dbReference type="SAM" id="MobiDB-lite"/>
    </source>
</evidence>
<feature type="domain" description="F-box" evidence="2">
    <location>
        <begin position="38"/>
        <end position="85"/>
    </location>
</feature>
<feature type="compositionally biased region" description="Low complexity" evidence="1">
    <location>
        <begin position="170"/>
        <end position="189"/>
    </location>
</feature>
<dbReference type="Proteomes" id="UP001194580">
    <property type="component" value="Unassembled WGS sequence"/>
</dbReference>
<evidence type="ECO:0000259" key="2">
    <source>
        <dbReference type="PROSITE" id="PS50181"/>
    </source>
</evidence>
<evidence type="ECO:0000313" key="3">
    <source>
        <dbReference type="EMBL" id="KAG0272286.1"/>
    </source>
</evidence>
<dbReference type="AlphaFoldDB" id="A0AAD4DB91"/>
<keyword evidence="4" id="KW-1185">Reference proteome</keyword>
<dbReference type="EMBL" id="JAAAIL010000957">
    <property type="protein sequence ID" value="KAG0272286.1"/>
    <property type="molecule type" value="Genomic_DNA"/>
</dbReference>
<protein>
    <recommendedName>
        <fullName evidence="2">F-box domain-containing protein</fullName>
    </recommendedName>
</protein>
<dbReference type="SUPFAM" id="SSF81383">
    <property type="entry name" value="F-box domain"/>
    <property type="match status" value="1"/>
</dbReference>
<dbReference type="Pfam" id="PF12937">
    <property type="entry name" value="F-box-like"/>
    <property type="match status" value="1"/>
</dbReference>
<gene>
    <name evidence="3" type="ORF">BGZ95_011970</name>
</gene>
<dbReference type="CDD" id="cd09917">
    <property type="entry name" value="F-box_SF"/>
    <property type="match status" value="1"/>
</dbReference>
<sequence length="597" mass="63444">MPATLQAQAKEESTPVPVNHQTVQEPQRSQEPSAISQLSVFKRLPSELILDIFSYLDIVTIFRFLDTCRHHRYLLLNLPEIWRRVRFIPLSEYSIANSPASLTALSAAAAVTSGVGTGAGLGTDVSIAGPSRYIRPVRTKKSRAAKDDSDSSSGSESGSDGSDDSKTHNGAVATGAGTVAGSSTATTVAHRLKHAENERDRERGGSRTLISEIYAVLRRFRKENRLVDFVREINMDSTDSQHFPSPLVMLIKFPNLHTLSSRYRRNQTSLTTDTHTLKDLLRNGDILPHSLKLRKWDVFHPYMANEDVVGFKAILDAISVVGGEAIERRDSDGVVVAANGDGSGTLGQQGVTLDIHICPGPIVYEPIAGTNQVVHAGGGMHWATSHNQHPQPQTTAPTVTGSITSLPTTSAPTTPADVLSAPTTSPASLPPPCTNIVWTLEKCRVCDASQDRCYRCVGQCRACGAIRVPPFINHQTLLGRERARQTSGRAVSVVATPKASGSGLSTGVVGQGVGVLTNAAVGGLLVSNGIARPRTPPGSISLSQMANAAPMPLVSAHYASTAAFEVAPLLMSSLSGMTSPPPVVAPVALVPEFSLFD</sequence>
<feature type="compositionally biased region" description="Low complexity" evidence="1">
    <location>
        <begin position="151"/>
        <end position="160"/>
    </location>
</feature>
<feature type="region of interest" description="Disordered" evidence="1">
    <location>
        <begin position="1"/>
        <end position="31"/>
    </location>
</feature>
<feature type="region of interest" description="Disordered" evidence="1">
    <location>
        <begin position="138"/>
        <end position="205"/>
    </location>
</feature>
<name>A0AAD4DB91_9FUNG</name>
<dbReference type="InterPro" id="IPR001810">
    <property type="entry name" value="F-box_dom"/>
</dbReference>
<dbReference type="Gene3D" id="1.20.1280.50">
    <property type="match status" value="1"/>
</dbReference>
<dbReference type="PROSITE" id="PS50181">
    <property type="entry name" value="FBOX"/>
    <property type="match status" value="1"/>
</dbReference>
<accession>A0AAD4DB91</accession>
<comment type="caution">
    <text evidence="3">The sequence shown here is derived from an EMBL/GenBank/DDBJ whole genome shotgun (WGS) entry which is preliminary data.</text>
</comment>
<evidence type="ECO:0000313" key="4">
    <source>
        <dbReference type="Proteomes" id="UP001194580"/>
    </source>
</evidence>
<dbReference type="InterPro" id="IPR036047">
    <property type="entry name" value="F-box-like_dom_sf"/>
</dbReference>
<proteinExistence type="predicted"/>
<reference evidence="3" key="1">
    <citation type="journal article" date="2020" name="Fungal Divers.">
        <title>Resolving the Mortierellaceae phylogeny through synthesis of multi-gene phylogenetics and phylogenomics.</title>
        <authorList>
            <person name="Vandepol N."/>
            <person name="Liber J."/>
            <person name="Desiro A."/>
            <person name="Na H."/>
            <person name="Kennedy M."/>
            <person name="Barry K."/>
            <person name="Grigoriev I.V."/>
            <person name="Miller A.N."/>
            <person name="O'Donnell K."/>
            <person name="Stajich J.E."/>
            <person name="Bonito G."/>
        </authorList>
    </citation>
    <scope>NUCLEOTIDE SEQUENCE</scope>
    <source>
        <strain evidence="3">NRRL 28262</strain>
    </source>
</reference>